<name>A0A7J8RXL0_GOSDV</name>
<feature type="non-terminal residue" evidence="1">
    <location>
        <position position="132"/>
    </location>
</feature>
<gene>
    <name evidence="1" type="ORF">Godav_027650</name>
</gene>
<dbReference type="Proteomes" id="UP000593561">
    <property type="component" value="Unassembled WGS sequence"/>
</dbReference>
<evidence type="ECO:0000313" key="2">
    <source>
        <dbReference type="Proteomes" id="UP000593561"/>
    </source>
</evidence>
<comment type="caution">
    <text evidence="1">The sequence shown here is derived from an EMBL/GenBank/DDBJ whole genome shotgun (WGS) entry which is preliminary data.</text>
</comment>
<sequence length="132" mass="14696">MHELPWYTEPDEFEYKDNCNNLNENDEVSDPCETVSETYPNEVVIVSVDNLHSIIHGACHEQSEHIEDYGTRKPGESSNLRVGNVESLVFIDPPTSKATSVATGFNMVNAVECGDMSIAGKESFEGHADYIR</sequence>
<accession>A0A7J8RXL0</accession>
<keyword evidence="2" id="KW-1185">Reference proteome</keyword>
<reference evidence="1 2" key="1">
    <citation type="journal article" date="2019" name="Genome Biol. Evol.">
        <title>Insights into the evolution of the New World diploid cottons (Gossypium, subgenus Houzingenia) based on genome sequencing.</title>
        <authorList>
            <person name="Grover C.E."/>
            <person name="Arick M.A. 2nd"/>
            <person name="Thrash A."/>
            <person name="Conover J.L."/>
            <person name="Sanders W.S."/>
            <person name="Peterson D.G."/>
            <person name="Frelichowski J.E."/>
            <person name="Scheffler J.A."/>
            <person name="Scheffler B.E."/>
            <person name="Wendel J.F."/>
        </authorList>
    </citation>
    <scope>NUCLEOTIDE SEQUENCE [LARGE SCALE GENOMIC DNA]</scope>
    <source>
        <strain evidence="1">27</strain>
        <tissue evidence="1">Leaf</tissue>
    </source>
</reference>
<dbReference type="EMBL" id="JABFAC010000007">
    <property type="protein sequence ID" value="MBA0618280.1"/>
    <property type="molecule type" value="Genomic_DNA"/>
</dbReference>
<proteinExistence type="predicted"/>
<protein>
    <submittedName>
        <fullName evidence="1">Uncharacterized protein</fullName>
    </submittedName>
</protein>
<organism evidence="1 2">
    <name type="scientific">Gossypium davidsonii</name>
    <name type="common">Davidson's cotton</name>
    <name type="synonym">Gossypium klotzschianum subsp. davidsonii</name>
    <dbReference type="NCBI Taxonomy" id="34287"/>
    <lineage>
        <taxon>Eukaryota</taxon>
        <taxon>Viridiplantae</taxon>
        <taxon>Streptophyta</taxon>
        <taxon>Embryophyta</taxon>
        <taxon>Tracheophyta</taxon>
        <taxon>Spermatophyta</taxon>
        <taxon>Magnoliopsida</taxon>
        <taxon>eudicotyledons</taxon>
        <taxon>Gunneridae</taxon>
        <taxon>Pentapetalae</taxon>
        <taxon>rosids</taxon>
        <taxon>malvids</taxon>
        <taxon>Malvales</taxon>
        <taxon>Malvaceae</taxon>
        <taxon>Malvoideae</taxon>
        <taxon>Gossypium</taxon>
    </lineage>
</organism>
<dbReference type="AlphaFoldDB" id="A0A7J8RXL0"/>
<evidence type="ECO:0000313" key="1">
    <source>
        <dbReference type="EMBL" id="MBA0618280.1"/>
    </source>
</evidence>